<dbReference type="GO" id="GO:0016987">
    <property type="term" value="F:sigma factor activity"/>
    <property type="evidence" value="ECO:0007669"/>
    <property type="project" value="UniProtKB-KW"/>
</dbReference>
<dbReference type="CDD" id="cd06171">
    <property type="entry name" value="Sigma70_r4"/>
    <property type="match status" value="1"/>
</dbReference>
<dbReference type="Pfam" id="PF04542">
    <property type="entry name" value="Sigma70_r2"/>
    <property type="match status" value="1"/>
</dbReference>
<evidence type="ECO:0000256" key="3">
    <source>
        <dbReference type="ARBA" id="ARBA00023125"/>
    </source>
</evidence>
<dbReference type="Gene3D" id="1.20.120.1810">
    <property type="match status" value="1"/>
</dbReference>
<dbReference type="NCBIfam" id="TIGR02937">
    <property type="entry name" value="sigma70-ECF"/>
    <property type="match status" value="1"/>
</dbReference>
<evidence type="ECO:0000313" key="7">
    <source>
        <dbReference type="EMBL" id="HIT85879.1"/>
    </source>
</evidence>
<dbReference type="SUPFAM" id="SSF88659">
    <property type="entry name" value="Sigma3 and sigma4 domains of RNA polymerase sigma factors"/>
    <property type="match status" value="1"/>
</dbReference>
<organism evidence="7 8">
    <name type="scientific">Candidatus Ornithomonoglobus intestinigallinarum</name>
    <dbReference type="NCBI Taxonomy" id="2840894"/>
    <lineage>
        <taxon>Bacteria</taxon>
        <taxon>Bacillati</taxon>
        <taxon>Bacillota</taxon>
        <taxon>Clostridia</taxon>
        <taxon>Candidatus Ornithomonoglobus</taxon>
    </lineage>
</organism>
<comment type="caution">
    <text evidence="7">The sequence shown here is derived from an EMBL/GenBank/DDBJ whole genome shotgun (WGS) entry which is preliminary data.</text>
</comment>
<dbReference type="GO" id="GO:0006352">
    <property type="term" value="P:DNA-templated transcription initiation"/>
    <property type="evidence" value="ECO:0007669"/>
    <property type="project" value="InterPro"/>
</dbReference>
<reference evidence="7" key="1">
    <citation type="submission" date="2020-10" db="EMBL/GenBank/DDBJ databases">
        <authorList>
            <person name="Gilroy R."/>
        </authorList>
    </citation>
    <scope>NUCLEOTIDE SEQUENCE</scope>
    <source>
        <strain evidence="7">CHK181-108</strain>
    </source>
</reference>
<feature type="domain" description="RNA polymerase sigma-70 region 2" evidence="5">
    <location>
        <begin position="46"/>
        <end position="102"/>
    </location>
</feature>
<dbReference type="InterPro" id="IPR014284">
    <property type="entry name" value="RNA_pol_sigma-70_dom"/>
</dbReference>
<keyword evidence="3" id="KW-0238">DNA-binding</keyword>
<dbReference type="Proteomes" id="UP000824165">
    <property type="component" value="Unassembled WGS sequence"/>
</dbReference>
<feature type="domain" description="RNA polymerase sigma-70 region 4" evidence="6">
    <location>
        <begin position="194"/>
        <end position="242"/>
    </location>
</feature>
<reference evidence="7" key="2">
    <citation type="journal article" date="2021" name="PeerJ">
        <title>Extensive microbial diversity within the chicken gut microbiome revealed by metagenomics and culture.</title>
        <authorList>
            <person name="Gilroy R."/>
            <person name="Ravi A."/>
            <person name="Getino M."/>
            <person name="Pursley I."/>
            <person name="Horton D.L."/>
            <person name="Alikhan N.F."/>
            <person name="Baker D."/>
            <person name="Gharbi K."/>
            <person name="Hall N."/>
            <person name="Watson M."/>
            <person name="Adriaenssens E.M."/>
            <person name="Foster-Nyarko E."/>
            <person name="Jarju S."/>
            <person name="Secka A."/>
            <person name="Antonio M."/>
            <person name="Oren A."/>
            <person name="Chaudhuri R.R."/>
            <person name="La Ragione R."/>
            <person name="Hildebrand F."/>
            <person name="Pallen M.J."/>
        </authorList>
    </citation>
    <scope>NUCLEOTIDE SEQUENCE</scope>
    <source>
        <strain evidence="7">CHK181-108</strain>
    </source>
</reference>
<dbReference type="Pfam" id="PF04545">
    <property type="entry name" value="Sigma70_r4"/>
    <property type="match status" value="1"/>
</dbReference>
<dbReference type="Gene3D" id="1.20.140.160">
    <property type="match status" value="1"/>
</dbReference>
<dbReference type="SUPFAM" id="SSF88946">
    <property type="entry name" value="Sigma2 domain of RNA polymerase sigma factors"/>
    <property type="match status" value="1"/>
</dbReference>
<evidence type="ECO:0000259" key="5">
    <source>
        <dbReference type="Pfam" id="PF04542"/>
    </source>
</evidence>
<keyword evidence="4" id="KW-0804">Transcription</keyword>
<evidence type="ECO:0000259" key="6">
    <source>
        <dbReference type="Pfam" id="PF04545"/>
    </source>
</evidence>
<dbReference type="EMBL" id="DVLU01000085">
    <property type="protein sequence ID" value="HIT85879.1"/>
    <property type="molecule type" value="Genomic_DNA"/>
</dbReference>
<evidence type="ECO:0000256" key="1">
    <source>
        <dbReference type="ARBA" id="ARBA00023015"/>
    </source>
</evidence>
<dbReference type="InterPro" id="IPR007630">
    <property type="entry name" value="RNA_pol_sigma70_r4"/>
</dbReference>
<dbReference type="PANTHER" id="PTHR30385">
    <property type="entry name" value="SIGMA FACTOR F FLAGELLAR"/>
    <property type="match status" value="1"/>
</dbReference>
<dbReference type="PANTHER" id="PTHR30385:SF4">
    <property type="entry name" value="RNA POLYMERASE SIGMA-E FACTOR"/>
    <property type="match status" value="1"/>
</dbReference>
<evidence type="ECO:0000313" key="8">
    <source>
        <dbReference type="Proteomes" id="UP000824165"/>
    </source>
</evidence>
<dbReference type="GO" id="GO:0003677">
    <property type="term" value="F:DNA binding"/>
    <property type="evidence" value="ECO:0007669"/>
    <property type="project" value="UniProtKB-KW"/>
</dbReference>
<dbReference type="InterPro" id="IPR013325">
    <property type="entry name" value="RNA_pol_sigma_r2"/>
</dbReference>
<dbReference type="InterPro" id="IPR007627">
    <property type="entry name" value="RNA_pol_sigma70_r2"/>
</dbReference>
<sequence>MMGMSLAMRQNSKTEYELFSEYRRTHDTALRDEIVEKYIYMAEILSRRFINRGVEYDDIYQVACMGVLYAVERFDPDKGVKFPTFATPTVLGEIRRYFRDKGSFVRVPRRLYEVFYKAERIRRSRGGASRAEIARLLGLDEDTVEAAYKMGDAAFIKSLEDEAYADGAMSLANVIGAEDDNFLMIENKDFLRSCMESLSDTERRFVKLRYYDEMSQTAIAAEMGMTQMQVSRLERRLLKRFRDLYFKN</sequence>
<evidence type="ECO:0000256" key="4">
    <source>
        <dbReference type="ARBA" id="ARBA00023163"/>
    </source>
</evidence>
<dbReference type="AlphaFoldDB" id="A0A9D1H5L3"/>
<dbReference type="InterPro" id="IPR013324">
    <property type="entry name" value="RNA_pol_sigma_r3/r4-like"/>
</dbReference>
<evidence type="ECO:0000256" key="2">
    <source>
        <dbReference type="ARBA" id="ARBA00023082"/>
    </source>
</evidence>
<keyword evidence="2" id="KW-0731">Sigma factor</keyword>
<name>A0A9D1H5L3_9FIRM</name>
<keyword evidence="1" id="KW-0805">Transcription regulation</keyword>
<accession>A0A9D1H5L3</accession>
<protein>
    <submittedName>
        <fullName evidence="7">Sigma-70 family RNA polymerase sigma factor</fullName>
    </submittedName>
</protein>
<gene>
    <name evidence="7" type="ORF">IAA60_08285</name>
</gene>
<proteinExistence type="predicted"/>